<gene>
    <name evidence="6" type="ORF">HF086_013317</name>
</gene>
<sequence length="445" mass="49015">MIDNASHFSVYSLDPVDVYMYIGFKKFSSFVKMTFDFDFKVPKVLKSVKYSLAAVNGVFLLTGFVLIIVGITSLVSFSQYEPLLTYRFFNVPSFVISTGVIIILGSALGFYSAISQKFYFVAGYVVLLLVVLIFEISMIITAFNLTKHVLSEIRPVMAQSRLTYGTNINVNMLWDNLQMDIPVSCCYIEYGTVSPFECGANAYKDGCAVPLAEWLSFKTNVIAVTAVVLCCVQITGIIILSVGASVQSAYNGYHQFLSERFFSLPSFCIATGIIIFLVAFLGFYGAYMENYIVIMTFAGAMILMFIFQLSACIAGYVLKGNAVSLVQHKLLETMDMYGLNKSIEVTKLWDTVQQDWLIPLNTVETQGLPVSCCSQNYGLVSVLNCNIGMQSAYTTGCSDSFGSWVRSHAAAIGVAGIFLVFMQALAVAGSVWMAKISRDERGAYP</sequence>
<dbReference type="AlphaFoldDB" id="A0A922SA09"/>
<keyword evidence="3 5" id="KW-1133">Transmembrane helix</keyword>
<feature type="transmembrane region" description="Helical" evidence="5">
    <location>
        <begin position="50"/>
        <end position="77"/>
    </location>
</feature>
<evidence type="ECO:0000256" key="4">
    <source>
        <dbReference type="ARBA" id="ARBA00023136"/>
    </source>
</evidence>
<evidence type="ECO:0000256" key="1">
    <source>
        <dbReference type="ARBA" id="ARBA00004141"/>
    </source>
</evidence>
<evidence type="ECO:0000256" key="2">
    <source>
        <dbReference type="ARBA" id="ARBA00022692"/>
    </source>
</evidence>
<dbReference type="GO" id="GO:0005886">
    <property type="term" value="C:plasma membrane"/>
    <property type="evidence" value="ECO:0007669"/>
    <property type="project" value="TreeGrafter"/>
</dbReference>
<name>A0A922SA09_SPOEX</name>
<dbReference type="PANTHER" id="PTHR19282:SF456">
    <property type="entry name" value="CD63 MOLECULE"/>
    <property type="match status" value="1"/>
</dbReference>
<evidence type="ECO:0000256" key="3">
    <source>
        <dbReference type="ARBA" id="ARBA00022989"/>
    </source>
</evidence>
<keyword evidence="2 5" id="KW-0812">Transmembrane</keyword>
<evidence type="ECO:0008006" key="8">
    <source>
        <dbReference type="Google" id="ProtNLM"/>
    </source>
</evidence>
<dbReference type="Proteomes" id="UP000814243">
    <property type="component" value="Unassembled WGS sequence"/>
</dbReference>
<evidence type="ECO:0000313" key="7">
    <source>
        <dbReference type="Proteomes" id="UP000814243"/>
    </source>
</evidence>
<dbReference type="PRINTS" id="PR00259">
    <property type="entry name" value="TMFOUR"/>
</dbReference>
<dbReference type="InterPro" id="IPR018499">
    <property type="entry name" value="Tetraspanin/Peripherin"/>
</dbReference>
<dbReference type="PANTHER" id="PTHR19282">
    <property type="entry name" value="TETRASPANIN"/>
    <property type="match status" value="1"/>
</dbReference>
<evidence type="ECO:0000256" key="5">
    <source>
        <dbReference type="SAM" id="Phobius"/>
    </source>
</evidence>
<dbReference type="EMBL" id="JACEFF010000866">
    <property type="protein sequence ID" value="KAH9629403.1"/>
    <property type="molecule type" value="Genomic_DNA"/>
</dbReference>
<feature type="transmembrane region" description="Helical" evidence="5">
    <location>
        <begin position="291"/>
        <end position="318"/>
    </location>
</feature>
<evidence type="ECO:0000313" key="6">
    <source>
        <dbReference type="EMBL" id="KAH9629403.1"/>
    </source>
</evidence>
<reference evidence="6" key="1">
    <citation type="journal article" date="2021" name="G3 (Bethesda)">
        <title>Genome and transcriptome analysis of the beet armyworm Spodoptera exigua reveals targets for pest control. .</title>
        <authorList>
            <person name="Simon S."/>
            <person name="Breeschoten T."/>
            <person name="Jansen H.J."/>
            <person name="Dirks R.P."/>
            <person name="Schranz M.E."/>
            <person name="Ros V.I.D."/>
        </authorList>
    </citation>
    <scope>NUCLEOTIDE SEQUENCE</scope>
    <source>
        <strain evidence="6">TB_SE_WUR_2020</strain>
    </source>
</reference>
<organism evidence="6 7">
    <name type="scientific">Spodoptera exigua</name>
    <name type="common">Beet armyworm</name>
    <name type="synonym">Noctua fulgens</name>
    <dbReference type="NCBI Taxonomy" id="7107"/>
    <lineage>
        <taxon>Eukaryota</taxon>
        <taxon>Metazoa</taxon>
        <taxon>Ecdysozoa</taxon>
        <taxon>Arthropoda</taxon>
        <taxon>Hexapoda</taxon>
        <taxon>Insecta</taxon>
        <taxon>Pterygota</taxon>
        <taxon>Neoptera</taxon>
        <taxon>Endopterygota</taxon>
        <taxon>Lepidoptera</taxon>
        <taxon>Glossata</taxon>
        <taxon>Ditrysia</taxon>
        <taxon>Noctuoidea</taxon>
        <taxon>Noctuidae</taxon>
        <taxon>Amphipyrinae</taxon>
        <taxon>Spodoptera</taxon>
    </lineage>
</organism>
<feature type="transmembrane region" description="Helical" evidence="5">
    <location>
        <begin position="264"/>
        <end position="284"/>
    </location>
</feature>
<accession>A0A922SA09</accession>
<feature type="transmembrane region" description="Helical" evidence="5">
    <location>
        <begin position="409"/>
        <end position="434"/>
    </location>
</feature>
<comment type="subcellular location">
    <subcellularLocation>
        <location evidence="1">Membrane</location>
        <topology evidence="1">Multi-pass membrane protein</topology>
    </subcellularLocation>
</comment>
<keyword evidence="4 5" id="KW-0472">Membrane</keyword>
<feature type="transmembrane region" description="Helical" evidence="5">
    <location>
        <begin position="118"/>
        <end position="145"/>
    </location>
</feature>
<protein>
    <recommendedName>
        <fullName evidence="8">Tetraspanin</fullName>
    </recommendedName>
</protein>
<proteinExistence type="predicted"/>
<dbReference type="Pfam" id="PF00335">
    <property type="entry name" value="Tetraspanin"/>
    <property type="match status" value="1"/>
</dbReference>
<feature type="transmembrane region" description="Helical" evidence="5">
    <location>
        <begin position="89"/>
        <end position="112"/>
    </location>
</feature>
<feature type="transmembrane region" description="Helical" evidence="5">
    <location>
        <begin position="221"/>
        <end position="244"/>
    </location>
</feature>
<comment type="caution">
    <text evidence="6">The sequence shown here is derived from an EMBL/GenBank/DDBJ whole genome shotgun (WGS) entry which is preliminary data.</text>
</comment>